<name>A0A5I2X3R8_SALET</name>
<dbReference type="AlphaFoldDB" id="A0A5I2X3R8"/>
<dbReference type="EMBL" id="DAARBX010000003">
    <property type="protein sequence ID" value="HAE1792258.1"/>
    <property type="molecule type" value="Genomic_DNA"/>
</dbReference>
<accession>A0A5I2X3R8</accession>
<comment type="caution">
    <text evidence="1">The sequence shown here is derived from an EMBL/GenBank/DDBJ whole genome shotgun (WGS) entry which is preliminary data.</text>
</comment>
<gene>
    <name evidence="1" type="ORF">G3V02_000918</name>
</gene>
<organism evidence="1">
    <name type="scientific">Salmonella enterica subsp. enterica serovar Ank</name>
    <dbReference type="NCBI Taxonomy" id="1173578"/>
    <lineage>
        <taxon>Bacteria</taxon>
        <taxon>Pseudomonadati</taxon>
        <taxon>Pseudomonadota</taxon>
        <taxon>Gammaproteobacteria</taxon>
        <taxon>Enterobacterales</taxon>
        <taxon>Enterobacteriaceae</taxon>
        <taxon>Salmonella</taxon>
    </lineage>
</organism>
<sequence length="77" mass="8375">MTDKQRSIPVICPVTVSAIHDAMFSSLEGYVSAVIDSIEFESGRELSSSEQQYVYHIVEGAVTRLTGQADSTEVNHG</sequence>
<reference evidence="1" key="1">
    <citation type="journal article" date="2018" name="Genome Biol.">
        <title>SKESA: strategic k-mer extension for scrupulous assemblies.</title>
        <authorList>
            <person name="Souvorov A."/>
            <person name="Agarwala R."/>
            <person name="Lipman D.J."/>
        </authorList>
    </citation>
    <scope>NUCLEOTIDE SEQUENCE</scope>
    <source>
        <strain evidence="1">BCW_2640</strain>
    </source>
</reference>
<protein>
    <submittedName>
        <fullName evidence="1">Uncharacterized protein</fullName>
    </submittedName>
</protein>
<proteinExistence type="predicted"/>
<reference evidence="1" key="2">
    <citation type="submission" date="2018-07" db="EMBL/GenBank/DDBJ databases">
        <authorList>
            <consortium name="NCBI Pathogen Detection Project"/>
        </authorList>
    </citation>
    <scope>NUCLEOTIDE SEQUENCE</scope>
    <source>
        <strain evidence="1">BCW_2640</strain>
    </source>
</reference>
<evidence type="ECO:0000313" key="1">
    <source>
        <dbReference type="EMBL" id="HAE1792258.1"/>
    </source>
</evidence>